<protein>
    <submittedName>
        <fullName evidence="1">Uncharacterized protein</fullName>
    </submittedName>
</protein>
<keyword evidence="2" id="KW-1185">Reference proteome</keyword>
<evidence type="ECO:0000313" key="2">
    <source>
        <dbReference type="Proteomes" id="UP000196877"/>
    </source>
</evidence>
<organism evidence="1 2">
    <name type="scientific">Bacillus sonorensis</name>
    <dbReference type="NCBI Taxonomy" id="119858"/>
    <lineage>
        <taxon>Bacteria</taxon>
        <taxon>Bacillati</taxon>
        <taxon>Bacillota</taxon>
        <taxon>Bacilli</taxon>
        <taxon>Bacillales</taxon>
        <taxon>Bacillaceae</taxon>
        <taxon>Bacillus</taxon>
    </lineage>
</organism>
<gene>
    <name evidence="1" type="ORF">S101395_01951</name>
</gene>
<proteinExistence type="predicted"/>
<reference evidence="1 2" key="1">
    <citation type="submission" date="2017-06" db="EMBL/GenBank/DDBJ databases">
        <title>Genome sequence of Bacillus sonorensis strain SRCM101395.</title>
        <authorList>
            <person name="Cho S.H."/>
        </authorList>
    </citation>
    <scope>NUCLEOTIDE SEQUENCE [LARGE SCALE GENOMIC DNA]</scope>
    <source>
        <strain evidence="1 2">SRCM101395</strain>
    </source>
</reference>
<evidence type="ECO:0000313" key="1">
    <source>
        <dbReference type="EMBL" id="ASB88459.1"/>
    </source>
</evidence>
<dbReference type="EMBL" id="CP021920">
    <property type="protein sequence ID" value="ASB88459.1"/>
    <property type="molecule type" value="Genomic_DNA"/>
</dbReference>
<accession>A0ABN5AHC1</accession>
<name>A0ABN5AHC1_9BACI</name>
<dbReference type="Proteomes" id="UP000196877">
    <property type="component" value="Chromosome"/>
</dbReference>
<sequence length="35" mass="4194">MFTEFLFLNGGFKEEIFDPYVCLSVRRYLSHAFCL</sequence>